<dbReference type="AlphaFoldDB" id="A0A0M3HZI4"/>
<reference evidence="2" key="1">
    <citation type="submission" date="2017-02" db="UniProtKB">
        <authorList>
            <consortium name="WormBaseParasite"/>
        </authorList>
    </citation>
    <scope>IDENTIFICATION</scope>
</reference>
<protein>
    <submittedName>
        <fullName evidence="2">Uncharacterized protein</fullName>
    </submittedName>
</protein>
<accession>A0A0M3HZI4</accession>
<evidence type="ECO:0000313" key="2">
    <source>
        <dbReference type="WBParaSite" id="ALUE_0000912801-mRNA-1"/>
    </source>
</evidence>
<proteinExistence type="predicted"/>
<name>A0A0M3HZI4_ASCLU</name>
<dbReference type="WBParaSite" id="ALUE_0000912801-mRNA-1">
    <property type="protein sequence ID" value="ALUE_0000912801-mRNA-1"/>
    <property type="gene ID" value="ALUE_0000912801"/>
</dbReference>
<evidence type="ECO:0000313" key="1">
    <source>
        <dbReference type="Proteomes" id="UP000036681"/>
    </source>
</evidence>
<keyword evidence="1" id="KW-1185">Reference proteome</keyword>
<dbReference type="Proteomes" id="UP000036681">
    <property type="component" value="Unplaced"/>
</dbReference>
<sequence length="59" mass="7098">MKRRSIAMLCLNYENCACEQIPHYHRGNNYMQMCAVNHEWTEDALSEKYIHRSCNETLF</sequence>
<organism evidence="1 2">
    <name type="scientific">Ascaris lumbricoides</name>
    <name type="common">Giant roundworm</name>
    <dbReference type="NCBI Taxonomy" id="6252"/>
    <lineage>
        <taxon>Eukaryota</taxon>
        <taxon>Metazoa</taxon>
        <taxon>Ecdysozoa</taxon>
        <taxon>Nematoda</taxon>
        <taxon>Chromadorea</taxon>
        <taxon>Rhabditida</taxon>
        <taxon>Spirurina</taxon>
        <taxon>Ascaridomorpha</taxon>
        <taxon>Ascaridoidea</taxon>
        <taxon>Ascarididae</taxon>
        <taxon>Ascaris</taxon>
    </lineage>
</organism>